<proteinExistence type="predicted"/>
<reference evidence="1" key="1">
    <citation type="journal article" date="2021" name="Proc. Natl. Acad. Sci. U.S.A.">
        <title>A Catalog of Tens of Thousands of Viruses from Human Metagenomes Reveals Hidden Associations with Chronic Diseases.</title>
        <authorList>
            <person name="Tisza M.J."/>
            <person name="Buck C.B."/>
        </authorList>
    </citation>
    <scope>NUCLEOTIDE SEQUENCE</scope>
    <source>
        <strain evidence="1">CttxG5</strain>
    </source>
</reference>
<evidence type="ECO:0000313" key="1">
    <source>
        <dbReference type="EMBL" id="DAD80219.1"/>
    </source>
</evidence>
<dbReference type="EMBL" id="BK014881">
    <property type="protein sequence ID" value="DAD80219.1"/>
    <property type="molecule type" value="Genomic_DNA"/>
</dbReference>
<name>A0A8S5ME52_9CAUD</name>
<sequence>MSLIITISLPSASRHTPRSSPVISCHPLLSIISLTSSDHSSRSLMNSTN</sequence>
<protein>
    <submittedName>
        <fullName evidence="1">Uncharacterized protein</fullName>
    </submittedName>
</protein>
<organism evidence="1">
    <name type="scientific">Siphoviridae sp. cttxG5</name>
    <dbReference type="NCBI Taxonomy" id="2826498"/>
    <lineage>
        <taxon>Viruses</taxon>
        <taxon>Duplodnaviria</taxon>
        <taxon>Heunggongvirae</taxon>
        <taxon>Uroviricota</taxon>
        <taxon>Caudoviricetes</taxon>
    </lineage>
</organism>
<accession>A0A8S5ME52</accession>